<dbReference type="Proteomes" id="UP000294257">
    <property type="component" value="Unassembled WGS sequence"/>
</dbReference>
<proteinExistence type="predicted"/>
<protein>
    <submittedName>
        <fullName evidence="1">Uncharacterized protein</fullName>
    </submittedName>
</protein>
<evidence type="ECO:0000313" key="2">
    <source>
        <dbReference type="Proteomes" id="UP000294257"/>
    </source>
</evidence>
<dbReference type="EMBL" id="SGWQ01000013">
    <property type="protein sequence ID" value="RZS32243.1"/>
    <property type="molecule type" value="Genomic_DNA"/>
</dbReference>
<dbReference type="RefSeq" id="WP_130348057.1">
    <property type="nucleotide sequence ID" value="NZ_SGWQ01000013.1"/>
</dbReference>
<name>A0A4Q7KED8_9PSEU</name>
<organism evidence="1 2">
    <name type="scientific">Herbihabitans rhizosphaerae</name>
    <dbReference type="NCBI Taxonomy" id="1872711"/>
    <lineage>
        <taxon>Bacteria</taxon>
        <taxon>Bacillati</taxon>
        <taxon>Actinomycetota</taxon>
        <taxon>Actinomycetes</taxon>
        <taxon>Pseudonocardiales</taxon>
        <taxon>Pseudonocardiaceae</taxon>
        <taxon>Herbihabitans</taxon>
    </lineage>
</organism>
<gene>
    <name evidence="1" type="ORF">EV193_11387</name>
</gene>
<evidence type="ECO:0000313" key="1">
    <source>
        <dbReference type="EMBL" id="RZS32243.1"/>
    </source>
</evidence>
<keyword evidence="2" id="KW-1185">Reference proteome</keyword>
<reference evidence="1 2" key="1">
    <citation type="submission" date="2019-02" db="EMBL/GenBank/DDBJ databases">
        <title>Genomic Encyclopedia of Type Strains, Phase IV (KMG-IV): sequencing the most valuable type-strain genomes for metagenomic binning, comparative biology and taxonomic classification.</title>
        <authorList>
            <person name="Goeker M."/>
        </authorList>
    </citation>
    <scope>NUCLEOTIDE SEQUENCE [LARGE SCALE GENOMIC DNA]</scope>
    <source>
        <strain evidence="1 2">DSM 101727</strain>
    </source>
</reference>
<comment type="caution">
    <text evidence="1">The sequence shown here is derived from an EMBL/GenBank/DDBJ whole genome shotgun (WGS) entry which is preliminary data.</text>
</comment>
<accession>A0A4Q7KED8</accession>
<sequence>MSILTDDTVRVSALPLGANTLLLYEDLSRARMRGAEEEARQRRHLRRLNSAKRWRRVSCWASRRAARAAEESA</sequence>
<dbReference type="AlphaFoldDB" id="A0A4Q7KED8"/>